<sequence length="360" mass="40433">MFLHYIKYCFITSLRKKEIIFWTLLFPIALSTFMYAGFGKINETTELAKPIPVAVIHNQKDEFFDKAIESISKGDKKIITVKNFSINNATKALNSGKIIGIFYVDDTISLSVKGNNLKETVLSTFLDEYLQRRDSMNFSTVYACKEQLKSHGSQDNIISNFYAILAMTCLFSVFTGLNQIYTLQGNLSALGARRSLAPVPKSIIIFSEFITALFLQFIITSIGFFYMKNILKLNFGERILEIFPVLILGNACGIALGILVGCLKFPRTEGGKAGLATGISMILSVADDLCAPSIRIMIERNYPILNRINPATLISDALYSLNVYETKTRYYTNLTYLSIIAIILCVISYILTRRNRYASL</sequence>
<dbReference type="GO" id="GO:0016020">
    <property type="term" value="C:membrane"/>
    <property type="evidence" value="ECO:0007669"/>
    <property type="project" value="UniProtKB-SubCell"/>
</dbReference>
<gene>
    <name evidence="7" type="ORF">SAMN02910429_01546</name>
</gene>
<proteinExistence type="predicted"/>
<accession>A0A1H9TAW8</accession>
<feature type="transmembrane region" description="Helical" evidence="5">
    <location>
        <begin position="203"/>
        <end position="227"/>
    </location>
</feature>
<keyword evidence="2 5" id="KW-0812">Transmembrane</keyword>
<dbReference type="GO" id="GO:0140359">
    <property type="term" value="F:ABC-type transporter activity"/>
    <property type="evidence" value="ECO:0007669"/>
    <property type="project" value="InterPro"/>
</dbReference>
<dbReference type="InterPro" id="IPR013525">
    <property type="entry name" value="ABC2_TM"/>
</dbReference>
<evidence type="ECO:0000256" key="1">
    <source>
        <dbReference type="ARBA" id="ARBA00004141"/>
    </source>
</evidence>
<protein>
    <submittedName>
        <fullName evidence="7">ABC-2 type transport system permease protein</fullName>
    </submittedName>
</protein>
<dbReference type="Proteomes" id="UP000182471">
    <property type="component" value="Unassembled WGS sequence"/>
</dbReference>
<keyword evidence="4 5" id="KW-0472">Membrane</keyword>
<keyword evidence="3 5" id="KW-1133">Transmembrane helix</keyword>
<evidence type="ECO:0000256" key="5">
    <source>
        <dbReference type="SAM" id="Phobius"/>
    </source>
</evidence>
<comment type="subcellular location">
    <subcellularLocation>
        <location evidence="1">Membrane</location>
        <topology evidence="1">Multi-pass membrane protein</topology>
    </subcellularLocation>
</comment>
<evidence type="ECO:0000313" key="7">
    <source>
        <dbReference type="EMBL" id="SER94094.1"/>
    </source>
</evidence>
<evidence type="ECO:0000313" key="8">
    <source>
        <dbReference type="Proteomes" id="UP000182471"/>
    </source>
</evidence>
<organism evidence="7 8">
    <name type="scientific">Lachnobacterium bovis</name>
    <dbReference type="NCBI Taxonomy" id="140626"/>
    <lineage>
        <taxon>Bacteria</taxon>
        <taxon>Bacillati</taxon>
        <taxon>Bacillota</taxon>
        <taxon>Clostridia</taxon>
        <taxon>Lachnospirales</taxon>
        <taxon>Lachnospiraceae</taxon>
        <taxon>Lachnobacterium</taxon>
    </lineage>
</organism>
<evidence type="ECO:0000256" key="3">
    <source>
        <dbReference type="ARBA" id="ARBA00022989"/>
    </source>
</evidence>
<evidence type="ECO:0000256" key="2">
    <source>
        <dbReference type="ARBA" id="ARBA00022692"/>
    </source>
</evidence>
<dbReference type="EMBL" id="FOGW01000015">
    <property type="protein sequence ID" value="SER94094.1"/>
    <property type="molecule type" value="Genomic_DNA"/>
</dbReference>
<evidence type="ECO:0000256" key="4">
    <source>
        <dbReference type="ARBA" id="ARBA00023136"/>
    </source>
</evidence>
<dbReference type="AlphaFoldDB" id="A0A1H9TAW8"/>
<name>A0A1H9TAW8_9FIRM</name>
<evidence type="ECO:0000259" key="6">
    <source>
        <dbReference type="Pfam" id="PF12698"/>
    </source>
</evidence>
<dbReference type="RefSeq" id="WP_074730712.1">
    <property type="nucleotide sequence ID" value="NZ_FOGW01000015.1"/>
</dbReference>
<dbReference type="Pfam" id="PF12698">
    <property type="entry name" value="ABC2_membrane_3"/>
    <property type="match status" value="1"/>
</dbReference>
<feature type="transmembrane region" description="Helical" evidence="5">
    <location>
        <begin position="161"/>
        <end position="183"/>
    </location>
</feature>
<keyword evidence="8" id="KW-1185">Reference proteome</keyword>
<feature type="transmembrane region" description="Helical" evidence="5">
    <location>
        <begin position="239"/>
        <end position="260"/>
    </location>
</feature>
<feature type="domain" description="ABC-2 type transporter transmembrane" evidence="6">
    <location>
        <begin position="17"/>
        <end position="349"/>
    </location>
</feature>
<feature type="transmembrane region" description="Helical" evidence="5">
    <location>
        <begin position="330"/>
        <end position="351"/>
    </location>
</feature>
<feature type="transmembrane region" description="Helical" evidence="5">
    <location>
        <begin position="20"/>
        <end position="38"/>
    </location>
</feature>
<reference evidence="8" key="1">
    <citation type="submission" date="2016-10" db="EMBL/GenBank/DDBJ databases">
        <authorList>
            <person name="Varghese N."/>
            <person name="Submissions S."/>
        </authorList>
    </citation>
    <scope>NUCLEOTIDE SEQUENCE [LARGE SCALE GENOMIC DNA]</scope>
    <source>
        <strain evidence="8">S1b</strain>
    </source>
</reference>